<proteinExistence type="predicted"/>
<protein>
    <submittedName>
        <fullName evidence="2">Tail fiber assembly protein</fullName>
    </submittedName>
</protein>
<reference evidence="2 3" key="1">
    <citation type="submission" date="2020-12" db="EMBL/GenBank/DDBJ databases">
        <title>FDA dAtabase for Regulatory Grade micrObial Sequences (FDA-ARGOS): Supporting development and validation of Infectious Disease Dx tests.</title>
        <authorList>
            <person name="Sproer C."/>
            <person name="Gronow S."/>
            <person name="Severitt S."/>
            <person name="Schroder I."/>
            <person name="Tallon L."/>
            <person name="Sadzewicz L."/>
            <person name="Zhao X."/>
            <person name="Boylan J."/>
            <person name="Ott S."/>
            <person name="Bowen H."/>
            <person name="Vavikolanu K."/>
            <person name="Mehta A."/>
            <person name="Aluvathingal J."/>
            <person name="Nadendla S."/>
            <person name="Lowell S."/>
            <person name="Myers T."/>
            <person name="Yan Y."/>
            <person name="Sichtig H."/>
        </authorList>
    </citation>
    <scope>NUCLEOTIDE SEQUENCE [LARGE SCALE GENOMIC DNA]</scope>
    <source>
        <strain evidence="2 3">FDAARGOS_986</strain>
    </source>
</reference>
<dbReference type="EMBL" id="CP066092">
    <property type="protein sequence ID" value="QQB21190.1"/>
    <property type="molecule type" value="Genomic_DNA"/>
</dbReference>
<dbReference type="Proteomes" id="UP000595481">
    <property type="component" value="Chromosome"/>
</dbReference>
<name>A0A7T4AC42_AERJA</name>
<organism evidence="2 3">
    <name type="scientific">Aeromonas jandaei</name>
    <dbReference type="NCBI Taxonomy" id="650"/>
    <lineage>
        <taxon>Bacteria</taxon>
        <taxon>Pseudomonadati</taxon>
        <taxon>Pseudomonadota</taxon>
        <taxon>Gammaproteobacteria</taxon>
        <taxon>Aeromonadales</taxon>
        <taxon>Aeromonadaceae</taxon>
        <taxon>Aeromonas</taxon>
    </lineage>
</organism>
<gene>
    <name evidence="2" type="ORF">I6H43_06595</name>
</gene>
<evidence type="ECO:0000313" key="3">
    <source>
        <dbReference type="Proteomes" id="UP000595481"/>
    </source>
</evidence>
<dbReference type="RefSeq" id="WP_042031750.1">
    <property type="nucleotide sequence ID" value="NZ_CAWMFX010000031.1"/>
</dbReference>
<evidence type="ECO:0000256" key="1">
    <source>
        <dbReference type="SAM" id="MobiDB-lite"/>
    </source>
</evidence>
<keyword evidence="3" id="KW-1185">Reference proteome</keyword>
<dbReference type="InterPro" id="IPR003458">
    <property type="entry name" value="Phage_T4_Gp38_tail_assem"/>
</dbReference>
<dbReference type="Pfam" id="PF02413">
    <property type="entry name" value="Caudo_TAP"/>
    <property type="match status" value="1"/>
</dbReference>
<sequence>MIFYCKKSNGFYLSKLHRDAIPDGAVEITEKEYEDLKKGQASGQLITSNDAGWPILTDQPPLSKELVESSARAARDEAIASSMWIAERHRSEVSIGADSTITEQQYIQLLTYHQSLRDWPAQPGWPDIDMPPEPDWLAELKK</sequence>
<accession>A0A7T4AC42</accession>
<dbReference type="GeneID" id="69550933"/>
<feature type="region of interest" description="Disordered" evidence="1">
    <location>
        <begin position="122"/>
        <end position="142"/>
    </location>
</feature>
<evidence type="ECO:0000313" key="2">
    <source>
        <dbReference type="EMBL" id="QQB21190.1"/>
    </source>
</evidence>